<dbReference type="CDD" id="cd07149">
    <property type="entry name" value="ALDH_y4uC"/>
    <property type="match status" value="1"/>
</dbReference>
<dbReference type="SUPFAM" id="SSF53720">
    <property type="entry name" value="ALDH-like"/>
    <property type="match status" value="1"/>
</dbReference>
<sequence length="476" mass="51377">MKRHFYLDGKWKEASKYMPLYSPYSGELLAEVAEAGEAETEEAIRSAQKAAVVMANMPAHERAAILDRLIAIMERRQDELVRILALEAAKPIKTARGEIARTIQTYKFAAMEARRIHGETVPLDAAPGGEGRIAFTMRRPLGVIGAITPFNFPFNLVAHKVGPAIAAGNTVVLKPAGQTPLSALALGELFAEAGLPDGALNIIPGPGNVVGERLVRDERVKAITFTGSPAVGIAMKNKAGLKRVTLELGSNSALVIDRTCELTLELIQRCVTGAFAFSGQVCISIQRILVHNDLFAEFVEKFKAQTEKLVIGDPLDEATDVSALISEKEVRRMEDWVASACAKGAEIVTGGEAISSRLYPPTILTGVPTDEPVSCQEVFGPIVTVSSFATLDEAIREVNSSRYGLQAGIYTNDIHAAMQAAMEMDVGGVMINDFPTFRVDNMPYGGVKESGFGREGIKYAVEEMTELKLIVIKLKS</sequence>
<dbReference type="OrthoDB" id="20170at2"/>
<dbReference type="PANTHER" id="PTHR42991">
    <property type="entry name" value="ALDEHYDE DEHYDROGENASE"/>
    <property type="match status" value="1"/>
</dbReference>
<comment type="similarity">
    <text evidence="1">Belongs to the aldehyde dehydrogenase family.</text>
</comment>
<dbReference type="Gene3D" id="3.40.605.10">
    <property type="entry name" value="Aldehyde Dehydrogenase, Chain A, domain 1"/>
    <property type="match status" value="1"/>
</dbReference>
<evidence type="ECO:0000259" key="3">
    <source>
        <dbReference type="Pfam" id="PF00171"/>
    </source>
</evidence>
<dbReference type="EMBL" id="RBAH01000004">
    <property type="protein sequence ID" value="RKN85539.1"/>
    <property type="molecule type" value="Genomic_DNA"/>
</dbReference>
<dbReference type="AlphaFoldDB" id="A0A3B0CMP6"/>
<comment type="caution">
    <text evidence="4">The sequence shown here is derived from an EMBL/GenBank/DDBJ whole genome shotgun (WGS) entry which is preliminary data.</text>
</comment>
<accession>A0A3B0CMP6</accession>
<dbReference type="FunFam" id="3.40.605.10:FF:000007">
    <property type="entry name" value="NAD/NADP-dependent betaine aldehyde dehydrogenase"/>
    <property type="match status" value="1"/>
</dbReference>
<dbReference type="InterPro" id="IPR016163">
    <property type="entry name" value="Ald_DH_C"/>
</dbReference>
<dbReference type="InterPro" id="IPR051020">
    <property type="entry name" value="ALDH-related_metabolic_enz"/>
</dbReference>
<evidence type="ECO:0000313" key="5">
    <source>
        <dbReference type="Proteomes" id="UP000282311"/>
    </source>
</evidence>
<dbReference type="InterPro" id="IPR016162">
    <property type="entry name" value="Ald_DH_N"/>
</dbReference>
<gene>
    <name evidence="4" type="ORF">D7M11_07580</name>
</gene>
<proteinExistence type="inferred from homology"/>
<keyword evidence="2" id="KW-0560">Oxidoreductase</keyword>
<dbReference type="InterPro" id="IPR016161">
    <property type="entry name" value="Ald_DH/histidinol_DH"/>
</dbReference>
<dbReference type="InterPro" id="IPR015590">
    <property type="entry name" value="Aldehyde_DH_dom"/>
</dbReference>
<dbReference type="Proteomes" id="UP000282311">
    <property type="component" value="Unassembled WGS sequence"/>
</dbReference>
<dbReference type="Gene3D" id="3.40.309.10">
    <property type="entry name" value="Aldehyde Dehydrogenase, Chain A, domain 2"/>
    <property type="match status" value="1"/>
</dbReference>
<dbReference type="Pfam" id="PF00171">
    <property type="entry name" value="Aldedh"/>
    <property type="match status" value="1"/>
</dbReference>
<dbReference type="GO" id="GO:0008911">
    <property type="term" value="F:lactaldehyde dehydrogenase (NAD+) activity"/>
    <property type="evidence" value="ECO:0007669"/>
    <property type="project" value="TreeGrafter"/>
</dbReference>
<name>A0A3B0CMP6_9BACL</name>
<feature type="domain" description="Aldehyde dehydrogenase" evidence="3">
    <location>
        <begin position="13"/>
        <end position="469"/>
    </location>
</feature>
<organism evidence="4 5">
    <name type="scientific">Paenibacillus ginsengarvi</name>
    <dbReference type="NCBI Taxonomy" id="400777"/>
    <lineage>
        <taxon>Bacteria</taxon>
        <taxon>Bacillati</taxon>
        <taxon>Bacillota</taxon>
        <taxon>Bacilli</taxon>
        <taxon>Bacillales</taxon>
        <taxon>Paenibacillaceae</taxon>
        <taxon>Paenibacillus</taxon>
    </lineage>
</organism>
<dbReference type="RefSeq" id="WP_120746562.1">
    <property type="nucleotide sequence ID" value="NZ_RBAH01000004.1"/>
</dbReference>
<keyword evidence="5" id="KW-1185">Reference proteome</keyword>
<dbReference type="PANTHER" id="PTHR42991:SF1">
    <property type="entry name" value="ALDEHYDE DEHYDROGENASE"/>
    <property type="match status" value="1"/>
</dbReference>
<protein>
    <submittedName>
        <fullName evidence="4">Aldehyde dehydrogenase family protein</fullName>
    </submittedName>
</protein>
<evidence type="ECO:0000256" key="1">
    <source>
        <dbReference type="ARBA" id="ARBA00009986"/>
    </source>
</evidence>
<evidence type="ECO:0000256" key="2">
    <source>
        <dbReference type="ARBA" id="ARBA00023002"/>
    </source>
</evidence>
<reference evidence="4 5" key="1">
    <citation type="journal article" date="2007" name="Int. J. Syst. Evol. Microbiol.">
        <title>Paenibacillus ginsengarvi sp. nov., isolated from soil from ginseng cultivation.</title>
        <authorList>
            <person name="Yoon M.H."/>
            <person name="Ten L.N."/>
            <person name="Im W.T."/>
        </authorList>
    </citation>
    <scope>NUCLEOTIDE SEQUENCE [LARGE SCALE GENOMIC DNA]</scope>
    <source>
        <strain evidence="4 5">KCTC 13059</strain>
    </source>
</reference>
<evidence type="ECO:0000313" key="4">
    <source>
        <dbReference type="EMBL" id="RKN85539.1"/>
    </source>
</evidence>